<sequence>MGKGDNPMEQWRKKEKKKQQRKNVEDRVKARSATMMAKDPDKLLMDIKRIQMAERQGTADAKMIAVKKRMLEIHHISDQKRVLAEKRKELEKGVVVKGLTKLLGKPVAKPSSSSAITPDESSAIRQDYDATTQAVPMEERNAATVDDDGIPVAPPNLAPPRPHVVPPWIPTQPLPQPQSIPYFHQGVLPQTAPVVRPFQPAQDRQHFRPPPMPRQSATISAPASVAGTEFLPTNMMLGSRRQAVANILPKRRKLVPVPRSNAPVLGDFSQPVPPITRAPVESVESAYGSFMAELGE</sequence>
<accession>A0A0H5QHA2</accession>
<proteinExistence type="predicted"/>
<dbReference type="InterPro" id="IPR019007">
    <property type="entry name" value="Wbp11/ELF5/Saf1_N"/>
</dbReference>
<dbReference type="AlphaFoldDB" id="A0A0H5QHA2"/>
<feature type="domain" description="Wbp11/ELF5/Saf1 N-terminal" evidence="2">
    <location>
        <begin position="3"/>
        <end position="79"/>
    </location>
</feature>
<feature type="region of interest" description="Disordered" evidence="1">
    <location>
        <begin position="1"/>
        <end position="40"/>
    </location>
</feature>
<dbReference type="Pfam" id="PF09429">
    <property type="entry name" value="Wbp11"/>
    <property type="match status" value="1"/>
</dbReference>
<name>A0A0H5QHA2_9EUKA</name>
<evidence type="ECO:0000259" key="2">
    <source>
        <dbReference type="Pfam" id="PF09429"/>
    </source>
</evidence>
<evidence type="ECO:0000313" key="3">
    <source>
        <dbReference type="EMBL" id="CRZ01348.1"/>
    </source>
</evidence>
<protein>
    <recommendedName>
        <fullName evidence="2">Wbp11/ELF5/Saf1 N-terminal domain-containing protein</fullName>
    </recommendedName>
</protein>
<dbReference type="EMBL" id="HACM01000906">
    <property type="protein sequence ID" value="CRZ01348.1"/>
    <property type="molecule type" value="Transcribed_RNA"/>
</dbReference>
<dbReference type="EMBL" id="HACM01000908">
    <property type="protein sequence ID" value="CRZ01350.1"/>
    <property type="molecule type" value="Transcribed_RNA"/>
</dbReference>
<reference evidence="3" key="1">
    <citation type="submission" date="2015-04" db="EMBL/GenBank/DDBJ databases">
        <title>The genome sequence of the plant pathogenic Rhizarian Plasmodiophora brassicae reveals insights in its biotrophic life cycle and the origin of chitin synthesis.</title>
        <authorList>
            <person name="Schwelm A."/>
            <person name="Fogelqvist J."/>
            <person name="Knaust A."/>
            <person name="Julke S."/>
            <person name="Lilja T."/>
            <person name="Dhandapani V."/>
            <person name="Bonilla-Rosso G."/>
            <person name="Karlsson M."/>
            <person name="Shevchenko A."/>
            <person name="Choi S.R."/>
            <person name="Kim H.G."/>
            <person name="Park J.Y."/>
            <person name="Lim Y.P."/>
            <person name="Ludwig-Muller J."/>
            <person name="Dixelius C."/>
        </authorList>
    </citation>
    <scope>NUCLEOTIDE SEQUENCE</scope>
    <source>
        <tissue evidence="3">Potato root galls</tissue>
    </source>
</reference>
<evidence type="ECO:0000256" key="1">
    <source>
        <dbReference type="SAM" id="MobiDB-lite"/>
    </source>
</evidence>
<organism evidence="3">
    <name type="scientific">Spongospora subterranea</name>
    <dbReference type="NCBI Taxonomy" id="70186"/>
    <lineage>
        <taxon>Eukaryota</taxon>
        <taxon>Sar</taxon>
        <taxon>Rhizaria</taxon>
        <taxon>Endomyxa</taxon>
        <taxon>Phytomyxea</taxon>
        <taxon>Plasmodiophorida</taxon>
        <taxon>Plasmodiophoridae</taxon>
        <taxon>Spongospora</taxon>
    </lineage>
</organism>
<dbReference type="GO" id="GO:0006396">
    <property type="term" value="P:RNA processing"/>
    <property type="evidence" value="ECO:0007669"/>
    <property type="project" value="InterPro"/>
</dbReference>